<feature type="domain" description="SAF" evidence="1">
    <location>
        <begin position="63"/>
        <end position="125"/>
    </location>
</feature>
<organism evidence="2 3">
    <name type="scientific">Bifidobacterium animalis subsp. lactis CNCM I-2494</name>
    <dbReference type="NCBI Taxonomy" id="1042403"/>
    <lineage>
        <taxon>Bacteria</taxon>
        <taxon>Bacillati</taxon>
        <taxon>Actinomycetota</taxon>
        <taxon>Actinomycetes</taxon>
        <taxon>Bifidobacteriales</taxon>
        <taxon>Bifidobacteriaceae</taxon>
        <taxon>Bifidobacterium</taxon>
    </lineage>
</organism>
<proteinExistence type="predicted"/>
<dbReference type="KEGG" id="bnm:BALAC2494_00775"/>
<reference evidence="2 3" key="1">
    <citation type="journal article" date="2011" name="J. Bacteriol.">
        <title>Genome Sequence of the Probiotic Strain Bifidobacterium animalis subsp. lactis CNCM I-2494.</title>
        <authorList>
            <person name="Chervaux C."/>
            <person name="Grimaldi C."/>
            <person name="Bolotin A."/>
            <person name="Quinquis B."/>
            <person name="Legrain-Raspaud S."/>
            <person name="van Hylckama Vlieg J.E."/>
            <person name="Denariaz G."/>
            <person name="Smokvina T."/>
        </authorList>
    </citation>
    <scope>NUCLEOTIDE SEQUENCE [LARGE SCALE GENOMIC DNA]</scope>
    <source>
        <strain evidence="2 3">CNCM I-2494</strain>
    </source>
</reference>
<dbReference type="SMART" id="SM00858">
    <property type="entry name" value="SAF"/>
    <property type="match status" value="1"/>
</dbReference>
<dbReference type="InterPro" id="IPR013974">
    <property type="entry name" value="SAF"/>
</dbReference>
<evidence type="ECO:0000313" key="2">
    <source>
        <dbReference type="EMBL" id="AEK29810.1"/>
    </source>
</evidence>
<dbReference type="Proteomes" id="UP000008394">
    <property type="component" value="Chromosome"/>
</dbReference>
<name>A0A806FWD5_BIFAN</name>
<dbReference type="Gene3D" id="3.90.1210.10">
    <property type="entry name" value="Antifreeze-like/N-acetylneuraminic acid synthase C-terminal domain"/>
    <property type="match status" value="1"/>
</dbReference>
<evidence type="ECO:0000313" key="3">
    <source>
        <dbReference type="Proteomes" id="UP000008394"/>
    </source>
</evidence>
<evidence type="ECO:0000259" key="1">
    <source>
        <dbReference type="SMART" id="SM00858"/>
    </source>
</evidence>
<dbReference type="AlphaFoldDB" id="A0A806FWD5"/>
<accession>A0A806FWD5</accession>
<dbReference type="EMBL" id="CP002915">
    <property type="protein sequence ID" value="AEK29810.1"/>
    <property type="molecule type" value="Genomic_DNA"/>
</dbReference>
<dbReference type="Pfam" id="PF08666">
    <property type="entry name" value="SAF"/>
    <property type="match status" value="1"/>
</dbReference>
<gene>
    <name evidence="2" type="ORF">BALAC2494_00775</name>
</gene>
<protein>
    <submittedName>
        <fullName evidence="2">Hypothetical membrane associated protein</fullName>
    </submittedName>
</protein>
<dbReference type="CDD" id="cd11614">
    <property type="entry name" value="SAF_CpaB_FlgA_like"/>
    <property type="match status" value="1"/>
</dbReference>
<sequence>MMAFLIRFARRFLPSSETEDRRHGVSLQTRRLLWQLRHMLLALSVGVALFCTLQCVALATATRQAVVAARDLDAGLVIATGDVEMVEMPDHDALRHALGCPDDAVGLVTQTRIEKGDILLTTDVGELPQVPEHHTVIDVRLGLGQHSFPIGTVVELRSTQACADDARASPEGCVVSSHAVVMAQPRLDDTGSTVTQMAMSAVEALQVLAAQEHGTLIAARGAS</sequence>